<proteinExistence type="predicted"/>
<keyword evidence="3" id="KW-1185">Reference proteome</keyword>
<protein>
    <submittedName>
        <fullName evidence="2">Multicopper oxidase domain-containing protein</fullName>
    </submittedName>
</protein>
<feature type="domain" description="Plastocyanin-like" evidence="1">
    <location>
        <begin position="2"/>
        <end position="32"/>
    </location>
</feature>
<comment type="caution">
    <text evidence="2">The sequence shown here is derived from an EMBL/GenBank/DDBJ whole genome shotgun (WGS) entry which is preliminary data.</text>
</comment>
<evidence type="ECO:0000313" key="2">
    <source>
        <dbReference type="EMBL" id="MBS2964369.1"/>
    </source>
</evidence>
<dbReference type="InterPro" id="IPR008972">
    <property type="entry name" value="Cupredoxin"/>
</dbReference>
<dbReference type="Pfam" id="PF07731">
    <property type="entry name" value="Cu-oxidase_2"/>
    <property type="match status" value="1"/>
</dbReference>
<evidence type="ECO:0000259" key="1">
    <source>
        <dbReference type="Pfam" id="PF07731"/>
    </source>
</evidence>
<gene>
    <name evidence="2" type="ORF">KGA66_15020</name>
</gene>
<dbReference type="Gene3D" id="2.60.40.420">
    <property type="entry name" value="Cupredoxins - blue copper proteins"/>
    <property type="match status" value="1"/>
</dbReference>
<evidence type="ECO:0000313" key="3">
    <source>
        <dbReference type="Proteomes" id="UP000677913"/>
    </source>
</evidence>
<organism evidence="2 3">
    <name type="scientific">Actinocrinis puniceicyclus</name>
    <dbReference type="NCBI Taxonomy" id="977794"/>
    <lineage>
        <taxon>Bacteria</taxon>
        <taxon>Bacillati</taxon>
        <taxon>Actinomycetota</taxon>
        <taxon>Actinomycetes</taxon>
        <taxon>Catenulisporales</taxon>
        <taxon>Actinospicaceae</taxon>
        <taxon>Actinocrinis</taxon>
    </lineage>
</organism>
<dbReference type="AlphaFoldDB" id="A0A8J7WS80"/>
<sequence>MRARFDIPGRYVFHCHIIDHEDNEMMRPFDVLP</sequence>
<name>A0A8J7WS80_9ACTN</name>
<dbReference type="Proteomes" id="UP000677913">
    <property type="component" value="Unassembled WGS sequence"/>
</dbReference>
<dbReference type="EMBL" id="JAGSXH010000048">
    <property type="protein sequence ID" value="MBS2964369.1"/>
    <property type="molecule type" value="Genomic_DNA"/>
</dbReference>
<reference evidence="2" key="1">
    <citation type="submission" date="2021-04" db="EMBL/GenBank/DDBJ databases">
        <title>Genome based classification of Actinospica acidithermotolerans sp. nov., an actinobacterium isolated from an Indonesian hot spring.</title>
        <authorList>
            <person name="Kusuma A.B."/>
            <person name="Putra K.E."/>
            <person name="Nafisah S."/>
            <person name="Loh J."/>
            <person name="Nouioui I."/>
            <person name="Goodfellow M."/>
        </authorList>
    </citation>
    <scope>NUCLEOTIDE SEQUENCE</scope>
    <source>
        <strain evidence="2">DSM 45618</strain>
    </source>
</reference>
<dbReference type="SUPFAM" id="SSF49503">
    <property type="entry name" value="Cupredoxins"/>
    <property type="match status" value="1"/>
</dbReference>
<dbReference type="GO" id="GO:0005507">
    <property type="term" value="F:copper ion binding"/>
    <property type="evidence" value="ECO:0007669"/>
    <property type="project" value="InterPro"/>
</dbReference>
<dbReference type="InterPro" id="IPR011706">
    <property type="entry name" value="Cu-oxidase_C"/>
</dbReference>
<dbReference type="GO" id="GO:0016491">
    <property type="term" value="F:oxidoreductase activity"/>
    <property type="evidence" value="ECO:0007669"/>
    <property type="project" value="InterPro"/>
</dbReference>
<accession>A0A8J7WS80</accession>